<keyword evidence="3" id="KW-1185">Reference proteome</keyword>
<dbReference type="Proteomes" id="UP000281553">
    <property type="component" value="Unassembled WGS sequence"/>
</dbReference>
<sequence>MERSNRIPGSLVPLLLLAAQLVICSYAQDVETPGQDPMAPQTEEKFFSQYVFDRNTLILRRRIMLYKDNLYTEWSDWGNCSVKDCTEFRFRKCKDESYEDRITDLFRTKRPSELLKNLSATCGIRPTDGGVETKILGGDTAVPHSWPWQVITSEPSEGSSSPRIVLPKLSKQQC</sequence>
<dbReference type="OrthoDB" id="10004439at2759"/>
<dbReference type="EMBL" id="UYRU01061795">
    <property type="protein sequence ID" value="VDN15221.1"/>
    <property type="molecule type" value="Genomic_DNA"/>
</dbReference>
<proteinExistence type="predicted"/>
<reference evidence="2 3" key="1">
    <citation type="submission" date="2018-11" db="EMBL/GenBank/DDBJ databases">
        <authorList>
            <consortium name="Pathogen Informatics"/>
        </authorList>
    </citation>
    <scope>NUCLEOTIDE SEQUENCE [LARGE SCALE GENOMIC DNA]</scope>
</reference>
<evidence type="ECO:0000313" key="2">
    <source>
        <dbReference type="EMBL" id="VDN15221.1"/>
    </source>
</evidence>
<organism evidence="2 3">
    <name type="scientific">Dibothriocephalus latus</name>
    <name type="common">Fish tapeworm</name>
    <name type="synonym">Diphyllobothrium latum</name>
    <dbReference type="NCBI Taxonomy" id="60516"/>
    <lineage>
        <taxon>Eukaryota</taxon>
        <taxon>Metazoa</taxon>
        <taxon>Spiralia</taxon>
        <taxon>Lophotrochozoa</taxon>
        <taxon>Platyhelminthes</taxon>
        <taxon>Cestoda</taxon>
        <taxon>Eucestoda</taxon>
        <taxon>Diphyllobothriidea</taxon>
        <taxon>Diphyllobothriidae</taxon>
        <taxon>Dibothriocephalus</taxon>
    </lineage>
</organism>
<gene>
    <name evidence="2" type="ORF">DILT_LOCUS11052</name>
</gene>
<keyword evidence="1" id="KW-0732">Signal</keyword>
<name>A0A3P7MBF3_DIBLA</name>
<evidence type="ECO:0000313" key="3">
    <source>
        <dbReference type="Proteomes" id="UP000281553"/>
    </source>
</evidence>
<dbReference type="AlphaFoldDB" id="A0A3P7MBF3"/>
<evidence type="ECO:0000256" key="1">
    <source>
        <dbReference type="SAM" id="SignalP"/>
    </source>
</evidence>
<accession>A0A3P7MBF3</accession>
<feature type="chain" id="PRO_5018257958" evidence="1">
    <location>
        <begin position="28"/>
        <end position="174"/>
    </location>
</feature>
<feature type="signal peptide" evidence="1">
    <location>
        <begin position="1"/>
        <end position="27"/>
    </location>
</feature>
<protein>
    <submittedName>
        <fullName evidence="2">Uncharacterized protein</fullName>
    </submittedName>
</protein>